<keyword evidence="2" id="KW-0680">Restriction system</keyword>
<comment type="similarity">
    <text evidence="1">Belongs to the type-I restriction system S methylase family.</text>
</comment>
<organism evidence="5">
    <name type="scientific">Uncultured archaeon GZfos26G2</name>
    <dbReference type="NCBI Taxonomy" id="3386331"/>
    <lineage>
        <taxon>Archaea</taxon>
        <taxon>Methanobacteriati</taxon>
        <taxon>Methanobacteriota</taxon>
        <taxon>Stenosarchaea group</taxon>
        <taxon>Methanomicrobia</taxon>
        <taxon>Candidatus Methanophagales</taxon>
        <taxon>Candidatus Methanophagaceae</taxon>
        <taxon>Candidatus Methanophaga</taxon>
    </lineage>
</organism>
<dbReference type="CDD" id="cd17263">
    <property type="entry name" value="RMtype1_S_AbaB8300I-TRD1-CR1_like"/>
    <property type="match status" value="1"/>
</dbReference>
<evidence type="ECO:0000259" key="4">
    <source>
        <dbReference type="Pfam" id="PF01420"/>
    </source>
</evidence>
<feature type="domain" description="Type I restriction modification DNA specificity" evidence="4">
    <location>
        <begin position="48"/>
        <end position="202"/>
    </location>
</feature>
<keyword evidence="5" id="KW-0540">Nuclease</keyword>
<dbReference type="InterPro" id="IPR044946">
    <property type="entry name" value="Restrct_endonuc_typeI_TRD_sf"/>
</dbReference>
<dbReference type="Pfam" id="PF01420">
    <property type="entry name" value="Methylase_S"/>
    <property type="match status" value="2"/>
</dbReference>
<evidence type="ECO:0000256" key="3">
    <source>
        <dbReference type="ARBA" id="ARBA00023125"/>
    </source>
</evidence>
<proteinExistence type="inferred from homology"/>
<dbReference type="PANTHER" id="PTHR30408:SF12">
    <property type="entry name" value="TYPE I RESTRICTION ENZYME MJAVIII SPECIFICITY SUBUNIT"/>
    <property type="match status" value="1"/>
</dbReference>
<dbReference type="REBASE" id="10589">
    <property type="entry name" value="S.EsaERORF9P"/>
</dbReference>
<evidence type="ECO:0000256" key="2">
    <source>
        <dbReference type="ARBA" id="ARBA00022747"/>
    </source>
</evidence>
<dbReference type="EMBL" id="AY714851">
    <property type="protein sequence ID" value="AAU83505.1"/>
    <property type="molecule type" value="Genomic_DNA"/>
</dbReference>
<gene>
    <name evidence="5" type="ORF">GZ29E12_17</name>
</gene>
<keyword evidence="5" id="KW-0255">Endonuclease</keyword>
<accession>Q64AS2</accession>
<dbReference type="InterPro" id="IPR052021">
    <property type="entry name" value="Type-I_RS_S_subunit"/>
</dbReference>
<evidence type="ECO:0000256" key="1">
    <source>
        <dbReference type="ARBA" id="ARBA00010923"/>
    </source>
</evidence>
<feature type="domain" description="Type I restriction modification DNA specificity" evidence="4">
    <location>
        <begin position="275"/>
        <end position="412"/>
    </location>
</feature>
<dbReference type="PANTHER" id="PTHR30408">
    <property type="entry name" value="TYPE-1 RESTRICTION ENZYME ECOKI SPECIFICITY PROTEIN"/>
    <property type="match status" value="1"/>
</dbReference>
<dbReference type="GO" id="GO:0003677">
    <property type="term" value="F:DNA binding"/>
    <property type="evidence" value="ECO:0007669"/>
    <property type="project" value="UniProtKB-KW"/>
</dbReference>
<dbReference type="AlphaFoldDB" id="Q64AS2"/>
<dbReference type="CDD" id="cd16961">
    <property type="entry name" value="RMtype1_S_TRD-CR_like"/>
    <property type="match status" value="1"/>
</dbReference>
<reference evidence="5" key="1">
    <citation type="journal article" date="2004" name="Science">
        <title>Reverse methanogenesis: testing the hypothesis with environmental genomics.</title>
        <authorList>
            <person name="Hallam S.J."/>
            <person name="Putnam N."/>
            <person name="Preston C.M."/>
            <person name="Detter J.C."/>
            <person name="Rokhsar D."/>
            <person name="Richardson P.M."/>
            <person name="DeLong E.F."/>
        </authorList>
    </citation>
    <scope>NUCLEOTIDE SEQUENCE</scope>
</reference>
<dbReference type="GO" id="GO:0009307">
    <property type="term" value="P:DNA restriction-modification system"/>
    <property type="evidence" value="ECO:0007669"/>
    <property type="project" value="UniProtKB-KW"/>
</dbReference>
<name>Q64AS2_UNCAG</name>
<keyword evidence="5" id="KW-0378">Hydrolase</keyword>
<dbReference type="GO" id="GO:0004519">
    <property type="term" value="F:endonuclease activity"/>
    <property type="evidence" value="ECO:0007669"/>
    <property type="project" value="UniProtKB-KW"/>
</dbReference>
<protein>
    <submittedName>
        <fullName evidence="5">Restriction endonuclease S subunits</fullName>
    </submittedName>
</protein>
<dbReference type="InterPro" id="IPR000055">
    <property type="entry name" value="Restrct_endonuc_typeI_TRD"/>
</dbReference>
<keyword evidence="3" id="KW-0238">DNA-binding</keyword>
<dbReference type="SUPFAM" id="SSF116734">
    <property type="entry name" value="DNA methylase specificity domain"/>
    <property type="match status" value="2"/>
</dbReference>
<dbReference type="Gene3D" id="1.10.287.1120">
    <property type="entry name" value="Bipartite methylase S protein"/>
    <property type="match status" value="1"/>
</dbReference>
<dbReference type="Gene3D" id="3.90.220.20">
    <property type="entry name" value="DNA methylase specificity domains"/>
    <property type="match status" value="2"/>
</dbReference>
<evidence type="ECO:0000313" key="5">
    <source>
        <dbReference type="EMBL" id="AAU83505.1"/>
    </source>
</evidence>
<sequence>MKLKPYPKYKDSEIEWIGEIPEGWEVNKIKNTSYVKGRIGWHGLTSEEYSDEGAYLVTGTDFKDGVIEWEDCHHVGWDRYKEDPYIHLKEDDLLITKDGTIGKVALIKFLPNKATLNSGIFLVRPLNKKYFPKFMYWMLNSTVFERFFDYIKTGATISHLYQETFERFFFPIPLKQEQVAIASFLDKKTAKIDALIEKDKRLIELLKEKRTALIDHAVTKGLDPNVKMKDFGIVWIGKIPEDAKIMPFRRVCYVNQGLQFPEDKRLSEPDEKSKIYITIKYIHADEDGVKEYIPNPPRGVICKKEDVLLARTGATGEVITNQEGVFHNNFFKVNYNSKIDRDYLVYYLKMDSIKKVLLLKAGVTTIPDLNHDAFLSTPFILYSIEKQKQIAEYLDKKTAKIDKNIKLIEKKIKLLEEYKKSLINHVVTGKVDVRKSEV</sequence>
<reference evidence="5" key="2">
    <citation type="submission" date="2004-08" db="EMBL/GenBank/DDBJ databases">
        <authorList>
            <person name="Putnam N."/>
            <person name="Detter J.C."/>
            <person name="Richardson P.M."/>
            <person name="Rokhsar D."/>
        </authorList>
    </citation>
    <scope>NUCLEOTIDE SEQUENCE</scope>
</reference>